<dbReference type="Pfam" id="PF13377">
    <property type="entry name" value="Peripla_BP_3"/>
    <property type="match status" value="1"/>
</dbReference>
<dbReference type="AlphaFoldDB" id="A0A7W6W8D0"/>
<keyword evidence="1" id="KW-0805">Transcription regulation</keyword>
<gene>
    <name evidence="6" type="ORF">GGD89_000284</name>
</gene>
<evidence type="ECO:0000256" key="4">
    <source>
        <dbReference type="SAM" id="MobiDB-lite"/>
    </source>
</evidence>
<evidence type="ECO:0000313" key="6">
    <source>
        <dbReference type="EMBL" id="MBB4264678.1"/>
    </source>
</evidence>
<dbReference type="GO" id="GO:0003700">
    <property type="term" value="F:DNA-binding transcription factor activity"/>
    <property type="evidence" value="ECO:0007669"/>
    <property type="project" value="TreeGrafter"/>
</dbReference>
<dbReference type="SUPFAM" id="SSF47413">
    <property type="entry name" value="lambda repressor-like DNA-binding domains"/>
    <property type="match status" value="1"/>
</dbReference>
<protein>
    <submittedName>
        <fullName evidence="6">LacI family gluconate utilization system Gnt-I transcriptional repressor</fullName>
    </submittedName>
</protein>
<comment type="caution">
    <text evidence="6">The sequence shown here is derived from an EMBL/GenBank/DDBJ whole genome shotgun (WGS) entry which is preliminary data.</text>
</comment>
<evidence type="ECO:0000313" key="7">
    <source>
        <dbReference type="Proteomes" id="UP000554286"/>
    </source>
</evidence>
<dbReference type="InterPro" id="IPR046335">
    <property type="entry name" value="LacI/GalR-like_sensor"/>
</dbReference>
<dbReference type="CDD" id="cd01575">
    <property type="entry name" value="PBP1_GntR"/>
    <property type="match status" value="1"/>
</dbReference>
<evidence type="ECO:0000256" key="2">
    <source>
        <dbReference type="ARBA" id="ARBA00023125"/>
    </source>
</evidence>
<accession>A0A7W6W8D0</accession>
<dbReference type="InterPro" id="IPR028082">
    <property type="entry name" value="Peripla_BP_I"/>
</dbReference>
<feature type="domain" description="HTH lacI-type" evidence="5">
    <location>
        <begin position="20"/>
        <end position="74"/>
    </location>
</feature>
<dbReference type="SMART" id="SM00354">
    <property type="entry name" value="HTH_LACI"/>
    <property type="match status" value="1"/>
</dbReference>
<evidence type="ECO:0000256" key="1">
    <source>
        <dbReference type="ARBA" id="ARBA00023015"/>
    </source>
</evidence>
<proteinExistence type="predicted"/>
<reference evidence="6 7" key="1">
    <citation type="submission" date="2020-08" db="EMBL/GenBank/DDBJ databases">
        <title>Genome sequencing of Purple Non-Sulfur Bacteria from various extreme environments.</title>
        <authorList>
            <person name="Mayer M."/>
        </authorList>
    </citation>
    <scope>NUCLEOTIDE SEQUENCE [LARGE SCALE GENOMIC DNA]</scope>
    <source>
        <strain evidence="6 7">JA131</strain>
    </source>
</reference>
<dbReference type="InterPro" id="IPR010982">
    <property type="entry name" value="Lambda_DNA-bd_dom_sf"/>
</dbReference>
<dbReference type="PROSITE" id="PS50932">
    <property type="entry name" value="HTH_LACI_2"/>
    <property type="match status" value="1"/>
</dbReference>
<name>A0A7W6W8D0_9PROT</name>
<organism evidence="6 7">
    <name type="scientific">Roseospira visakhapatnamensis</name>
    <dbReference type="NCBI Taxonomy" id="390880"/>
    <lineage>
        <taxon>Bacteria</taxon>
        <taxon>Pseudomonadati</taxon>
        <taxon>Pseudomonadota</taxon>
        <taxon>Alphaproteobacteria</taxon>
        <taxon>Rhodospirillales</taxon>
        <taxon>Rhodospirillaceae</taxon>
        <taxon>Roseospira</taxon>
    </lineage>
</organism>
<dbReference type="InterPro" id="IPR000843">
    <property type="entry name" value="HTH_LacI"/>
</dbReference>
<sequence length="366" mass="39706">MAERPPDQRDTQPSSPRRAPTMADVARRAGVSAMTVSRALKGKGTVTPPTQDRILKAVQELGYVLDKSAGALSSKQTGFVSVLIPSLNNSNFSDTVQGISEVLDTEAMQVLIGTTGYSREREEAVIETMLQRRPEGIIVTGGKHTPRARTLLGQAGIPVIETWDMPAAPIDHVVGFSNAATIEDLLARLMFRGYRRIAFIEGEHGEDTRGHDRRAGYERAVEALGLERSCVISVGRPPITIEHGGGAVVRLVETWPEVEAVICVSDLSAFGAIMECHRRGWAVPERLAVAGFGDFEVSRFCWPSITTVSVGSRDLGRQAGRLMLEAITAMRTGTPLAPRRLNIPHTVIERDSTAVHRHPAATHQVA</sequence>
<evidence type="ECO:0000256" key="3">
    <source>
        <dbReference type="ARBA" id="ARBA00023163"/>
    </source>
</evidence>
<dbReference type="Pfam" id="PF00356">
    <property type="entry name" value="LacI"/>
    <property type="match status" value="1"/>
</dbReference>
<dbReference type="GO" id="GO:0000976">
    <property type="term" value="F:transcription cis-regulatory region binding"/>
    <property type="evidence" value="ECO:0007669"/>
    <property type="project" value="TreeGrafter"/>
</dbReference>
<evidence type="ECO:0000259" key="5">
    <source>
        <dbReference type="PROSITE" id="PS50932"/>
    </source>
</evidence>
<dbReference type="Gene3D" id="1.10.260.40">
    <property type="entry name" value="lambda repressor-like DNA-binding domains"/>
    <property type="match status" value="1"/>
</dbReference>
<dbReference type="PANTHER" id="PTHR30146:SF33">
    <property type="entry name" value="TRANSCRIPTIONAL REGULATOR"/>
    <property type="match status" value="1"/>
</dbReference>
<dbReference type="Proteomes" id="UP000554286">
    <property type="component" value="Unassembled WGS sequence"/>
</dbReference>
<dbReference type="EMBL" id="JACIGK010000001">
    <property type="protein sequence ID" value="MBB4264678.1"/>
    <property type="molecule type" value="Genomic_DNA"/>
</dbReference>
<dbReference type="SUPFAM" id="SSF53822">
    <property type="entry name" value="Periplasmic binding protein-like I"/>
    <property type="match status" value="1"/>
</dbReference>
<keyword evidence="7" id="KW-1185">Reference proteome</keyword>
<feature type="compositionally biased region" description="Basic and acidic residues" evidence="4">
    <location>
        <begin position="1"/>
        <end position="10"/>
    </location>
</feature>
<dbReference type="CDD" id="cd01392">
    <property type="entry name" value="HTH_LacI"/>
    <property type="match status" value="1"/>
</dbReference>
<feature type="region of interest" description="Disordered" evidence="4">
    <location>
        <begin position="1"/>
        <end position="24"/>
    </location>
</feature>
<dbReference type="RefSeq" id="WP_246422164.1">
    <property type="nucleotide sequence ID" value="NZ_JACIGK010000001.1"/>
</dbReference>
<keyword evidence="2" id="KW-0238">DNA-binding</keyword>
<dbReference type="PANTHER" id="PTHR30146">
    <property type="entry name" value="LACI-RELATED TRANSCRIPTIONAL REPRESSOR"/>
    <property type="match status" value="1"/>
</dbReference>
<dbReference type="Gene3D" id="3.40.50.2300">
    <property type="match status" value="2"/>
</dbReference>
<dbReference type="PROSITE" id="PS00356">
    <property type="entry name" value="HTH_LACI_1"/>
    <property type="match status" value="1"/>
</dbReference>
<keyword evidence="3" id="KW-0804">Transcription</keyword>